<dbReference type="EMBL" id="CH476595">
    <property type="protein sequence ID" value="EAU38046.1"/>
    <property type="molecule type" value="Genomic_DNA"/>
</dbReference>
<proteinExistence type="predicted"/>
<dbReference type="GeneID" id="4316079"/>
<dbReference type="OrthoDB" id="76567at2759"/>
<gene>
    <name evidence="2" type="ORF">ATEG_01289</name>
</gene>
<dbReference type="HOGENOM" id="CLU_1389948_0_0_1"/>
<dbReference type="VEuPathDB" id="FungiDB:ATEG_01289"/>
<reference evidence="3" key="1">
    <citation type="submission" date="2005-09" db="EMBL/GenBank/DDBJ databases">
        <title>Annotation of the Aspergillus terreus NIH2624 genome.</title>
        <authorList>
            <person name="Birren B.W."/>
            <person name="Lander E.S."/>
            <person name="Galagan J.E."/>
            <person name="Nusbaum C."/>
            <person name="Devon K."/>
            <person name="Henn M."/>
            <person name="Ma L.-J."/>
            <person name="Jaffe D.B."/>
            <person name="Butler J."/>
            <person name="Alvarez P."/>
            <person name="Gnerre S."/>
            <person name="Grabherr M."/>
            <person name="Kleber M."/>
            <person name="Mauceli E.W."/>
            <person name="Brockman W."/>
            <person name="Rounsley S."/>
            <person name="Young S.K."/>
            <person name="LaButti K."/>
            <person name="Pushparaj V."/>
            <person name="DeCaprio D."/>
            <person name="Crawford M."/>
            <person name="Koehrsen M."/>
            <person name="Engels R."/>
            <person name="Montgomery P."/>
            <person name="Pearson M."/>
            <person name="Howarth C."/>
            <person name="Larson L."/>
            <person name="Luoma S."/>
            <person name="White J."/>
            <person name="Alvarado L."/>
            <person name="Kodira C.D."/>
            <person name="Zeng Q."/>
            <person name="Oleary S."/>
            <person name="Yandava C."/>
            <person name="Denning D.W."/>
            <person name="Nierman W.C."/>
            <person name="Milne T."/>
            <person name="Madden K."/>
        </authorList>
    </citation>
    <scope>NUCLEOTIDE SEQUENCE [LARGE SCALE GENOMIC DNA]</scope>
    <source>
        <strain evidence="3">NIH 2624 / FGSC A1156</strain>
    </source>
</reference>
<evidence type="ECO:0000313" key="2">
    <source>
        <dbReference type="EMBL" id="EAU38046.1"/>
    </source>
</evidence>
<evidence type="ECO:0000313" key="3">
    <source>
        <dbReference type="Proteomes" id="UP000007963"/>
    </source>
</evidence>
<evidence type="ECO:0000256" key="1">
    <source>
        <dbReference type="SAM" id="MobiDB-lite"/>
    </source>
</evidence>
<dbReference type="Proteomes" id="UP000007963">
    <property type="component" value="Unassembled WGS sequence"/>
</dbReference>
<name>Q0CYE5_ASPTN</name>
<sequence length="196" mass="21440">MLVSSSELALIALYPPSAFAGSKALRAAVTAKSTSLAQGGFQQYISLKHVSRRDFHPHRGPPPRAGSHSASDLLPRHPDPHCQSRLSSTEAAQWGLGQLITPGVDRINIPFAEFTALGSTMYTGPSRSTKEGDSPFTNSNQRLRGWPYLAIEAWPSRCPDCGLRQPGGSRIRMVPSGWYCLSRSVRAAKDDRRREI</sequence>
<protein>
    <submittedName>
        <fullName evidence="2">Uncharacterized protein</fullName>
    </submittedName>
</protein>
<dbReference type="RefSeq" id="XP_001208654.1">
    <property type="nucleotide sequence ID" value="XM_001208654.1"/>
</dbReference>
<feature type="region of interest" description="Disordered" evidence="1">
    <location>
        <begin position="53"/>
        <end position="87"/>
    </location>
</feature>
<organism evidence="2 3">
    <name type="scientific">Aspergillus terreus (strain NIH 2624 / FGSC A1156)</name>
    <dbReference type="NCBI Taxonomy" id="341663"/>
    <lineage>
        <taxon>Eukaryota</taxon>
        <taxon>Fungi</taxon>
        <taxon>Dikarya</taxon>
        <taxon>Ascomycota</taxon>
        <taxon>Pezizomycotina</taxon>
        <taxon>Eurotiomycetes</taxon>
        <taxon>Eurotiomycetidae</taxon>
        <taxon>Eurotiales</taxon>
        <taxon>Aspergillaceae</taxon>
        <taxon>Aspergillus</taxon>
        <taxon>Aspergillus subgen. Circumdati</taxon>
    </lineage>
</organism>
<accession>Q0CYE5</accession>
<dbReference type="AlphaFoldDB" id="Q0CYE5"/>